<keyword evidence="1" id="KW-0472">Membrane</keyword>
<gene>
    <name evidence="2" type="ORF">CP557_12910</name>
</gene>
<reference evidence="2 3" key="1">
    <citation type="submission" date="2017-09" db="EMBL/GenBank/DDBJ databases">
        <title>Genome sequences of Natrinema ejinorence JCM 13890T.</title>
        <authorList>
            <person name="Roh S.W."/>
            <person name="Kim Y.B."/>
            <person name="Kim J.Y."/>
        </authorList>
    </citation>
    <scope>NUCLEOTIDE SEQUENCE [LARGE SCALE GENOMIC DNA]</scope>
    <source>
        <strain evidence="2 3">JCM 13890</strain>
    </source>
</reference>
<dbReference type="Pfam" id="PF26041">
    <property type="entry name" value="DUF8011"/>
    <property type="match status" value="1"/>
</dbReference>
<evidence type="ECO:0000313" key="2">
    <source>
        <dbReference type="EMBL" id="PCR92723.1"/>
    </source>
</evidence>
<sequence length="80" mass="8800">MIQFTISLFLLVFYVYYGILLDVPSLNLLIMAVGFALAGAAEFLPTERRRTAGVLRVSAILLLIGLLALIVFAPEILFRG</sequence>
<dbReference type="EMBL" id="NXNI01000001">
    <property type="protein sequence ID" value="PCR92723.1"/>
    <property type="molecule type" value="Genomic_DNA"/>
</dbReference>
<keyword evidence="3" id="KW-1185">Reference proteome</keyword>
<feature type="transmembrane region" description="Helical" evidence="1">
    <location>
        <begin position="14"/>
        <end position="41"/>
    </location>
</feature>
<accession>A0A2A5R103</accession>
<dbReference type="InterPro" id="IPR058324">
    <property type="entry name" value="DUF8011"/>
</dbReference>
<name>A0A2A5R103_9EURY</name>
<evidence type="ECO:0000313" key="3">
    <source>
        <dbReference type="Proteomes" id="UP000219689"/>
    </source>
</evidence>
<protein>
    <submittedName>
        <fullName evidence="2">Uncharacterized protein</fullName>
    </submittedName>
</protein>
<dbReference type="Proteomes" id="UP000219689">
    <property type="component" value="Unassembled WGS sequence"/>
</dbReference>
<dbReference type="AlphaFoldDB" id="A0A2A5R103"/>
<comment type="caution">
    <text evidence="2">The sequence shown here is derived from an EMBL/GenBank/DDBJ whole genome shotgun (WGS) entry which is preliminary data.</text>
</comment>
<organism evidence="2 3">
    <name type="scientific">Natrinema ejinorense</name>
    <dbReference type="NCBI Taxonomy" id="373386"/>
    <lineage>
        <taxon>Archaea</taxon>
        <taxon>Methanobacteriati</taxon>
        <taxon>Methanobacteriota</taxon>
        <taxon>Stenosarchaea group</taxon>
        <taxon>Halobacteria</taxon>
        <taxon>Halobacteriales</taxon>
        <taxon>Natrialbaceae</taxon>
        <taxon>Natrinema</taxon>
    </lineage>
</organism>
<keyword evidence="1" id="KW-1133">Transmembrane helix</keyword>
<keyword evidence="1" id="KW-0812">Transmembrane</keyword>
<proteinExistence type="predicted"/>
<feature type="transmembrane region" description="Helical" evidence="1">
    <location>
        <begin position="53"/>
        <end position="73"/>
    </location>
</feature>
<evidence type="ECO:0000256" key="1">
    <source>
        <dbReference type="SAM" id="Phobius"/>
    </source>
</evidence>